<accession>A0A6J1R1A1</accession>
<feature type="domain" description="Mutator-like transposase" evidence="1">
    <location>
        <begin position="1"/>
        <end position="122"/>
    </location>
</feature>
<keyword evidence="2" id="KW-1185">Reference proteome</keyword>
<dbReference type="OrthoDB" id="7699654at2759"/>
<proteinExistence type="predicted"/>
<evidence type="ECO:0000313" key="2">
    <source>
        <dbReference type="Proteomes" id="UP000504618"/>
    </source>
</evidence>
<reference evidence="3" key="1">
    <citation type="submission" date="2025-08" db="UniProtKB">
        <authorList>
            <consortium name="RefSeq"/>
        </authorList>
    </citation>
    <scope>IDENTIFICATION</scope>
    <source>
        <tissue evidence="3">Whole body</tissue>
    </source>
</reference>
<dbReference type="Pfam" id="PF20700">
    <property type="entry name" value="Mutator"/>
    <property type="match status" value="1"/>
</dbReference>
<organism evidence="2 3">
    <name type="scientific">Temnothorax curvispinosus</name>
    <dbReference type="NCBI Taxonomy" id="300111"/>
    <lineage>
        <taxon>Eukaryota</taxon>
        <taxon>Metazoa</taxon>
        <taxon>Ecdysozoa</taxon>
        <taxon>Arthropoda</taxon>
        <taxon>Hexapoda</taxon>
        <taxon>Insecta</taxon>
        <taxon>Pterygota</taxon>
        <taxon>Neoptera</taxon>
        <taxon>Endopterygota</taxon>
        <taxon>Hymenoptera</taxon>
        <taxon>Apocrita</taxon>
        <taxon>Aculeata</taxon>
        <taxon>Formicoidea</taxon>
        <taxon>Formicidae</taxon>
        <taxon>Myrmicinae</taxon>
        <taxon>Temnothorax</taxon>
    </lineage>
</organism>
<gene>
    <name evidence="3" type="primary">LOC112465192</name>
</gene>
<evidence type="ECO:0000313" key="3">
    <source>
        <dbReference type="RefSeq" id="XP_024888392.1"/>
    </source>
</evidence>
<dbReference type="Proteomes" id="UP000504618">
    <property type="component" value="Unplaced"/>
</dbReference>
<dbReference type="AlphaFoldDB" id="A0A6J1R1A1"/>
<dbReference type="GeneID" id="112465192"/>
<evidence type="ECO:0000259" key="1">
    <source>
        <dbReference type="Pfam" id="PF20700"/>
    </source>
</evidence>
<feature type="non-terminal residue" evidence="3">
    <location>
        <position position="213"/>
    </location>
</feature>
<dbReference type="InterPro" id="IPR049012">
    <property type="entry name" value="Mutator_transp_dom"/>
</dbReference>
<protein>
    <submittedName>
        <fullName evidence="3">Uncharacterized protein LOC112465192</fullName>
    </submittedName>
</protein>
<sequence length="213" mass="23905">MEADVGAELVNESTILKETGLNVRVLIGDEDSSTIAAVRRGNDETIFKLADNNHLKKHFSKDLYELQKTFKEMKKRDVIPHLKKCFNYAVAQNKGKSVELASTLRTIPDHVFGKHENCGAWCHRDSNDIAASSQANESLNNIMAHKAPKNRCYSLSESADFRWASAVCAKNDGQQYLPRVSAKLCISPGKHMESFAIMQDKQRARRAELAKLQ</sequence>
<name>A0A6J1R1A1_9HYME</name>
<dbReference type="RefSeq" id="XP_024888392.1">
    <property type="nucleotide sequence ID" value="XM_025032624.1"/>
</dbReference>